<feature type="transmembrane region" description="Helical" evidence="3">
    <location>
        <begin position="561"/>
        <end position="589"/>
    </location>
</feature>
<accession>L8H8I1</accession>
<proteinExistence type="predicted"/>
<dbReference type="Pfam" id="PF13540">
    <property type="entry name" value="RCC1_2"/>
    <property type="match status" value="1"/>
</dbReference>
<keyword evidence="3" id="KW-0472">Membrane</keyword>
<keyword evidence="5" id="KW-1185">Reference proteome</keyword>
<dbReference type="Pfam" id="PF00415">
    <property type="entry name" value="RCC1"/>
    <property type="match status" value="1"/>
</dbReference>
<organism evidence="4 5">
    <name type="scientific">Acanthamoeba castellanii (strain ATCC 30010 / Neff)</name>
    <dbReference type="NCBI Taxonomy" id="1257118"/>
    <lineage>
        <taxon>Eukaryota</taxon>
        <taxon>Amoebozoa</taxon>
        <taxon>Discosea</taxon>
        <taxon>Longamoebia</taxon>
        <taxon>Centramoebida</taxon>
        <taxon>Acanthamoebidae</taxon>
        <taxon>Acanthamoeba</taxon>
    </lineage>
</organism>
<dbReference type="Proteomes" id="UP000011083">
    <property type="component" value="Unassembled WGS sequence"/>
</dbReference>
<dbReference type="GeneID" id="14922728"/>
<keyword evidence="3" id="KW-0812">Transmembrane</keyword>
<name>L8H8I1_ACACF</name>
<sequence>MPPAGVSLGNLAYGLNTSSLPLTVDAGDLHFAKITPASNPFTCALSDADSFESLGEGAATAGQDYPIDPNRKASMEIFTDLCSGLWTSCGVLSNDEQGALGCGLAYANLTSTATPRLVSNLTNASAIFCGGLFNCALLKSGSAYCWGAGNVGQLGNGGSGAVSSISPVRVTTSNRSIISFSAGDNHACLIYSGNELICWGSNSGGKLGINNATLPFSVQLQTVAGHYKQVSCGSDSTCAIGTDDKVYCWGNSAILGLSSPQAAPMLIDGLPSSIQSVTMSQDVACAQTTALYGELGRGNVSSVYQSPAAIPWNGRGGTLGPFYAPFVKPVFDDVVPQVKLLPVDQEGVVGKPDDGALFSFVSVEEVSINGVVERSFSLVQALWVADNFVPVGGGDAITAVGYKSELSNNVTVRYSFFSYNRSLDVAVGDNFTLPMTPSFLKFSLVITTWPWLAPNNSLRVTLKVTPAFTSERTVVNYPKDDMTSLLLSSAGSASSVLVRVINFGLAGSDGRERVGVETHANVTSSSLIFAINNFADDLAYDPDLSVLVGRREESGGGGTDLALIVAVSVAVPLAVLFVVAVIVASLIIIRYRQQRRQRSIAGLVNYDVDNGSDAL</sequence>
<evidence type="ECO:0000256" key="1">
    <source>
        <dbReference type="ARBA" id="ARBA00022737"/>
    </source>
</evidence>
<dbReference type="PANTHER" id="PTHR22870:SF360">
    <property type="entry name" value="ULTRAVIOLET-B RECEPTOR UVR8"/>
    <property type="match status" value="1"/>
</dbReference>
<keyword evidence="3" id="KW-1133">Transmembrane helix</keyword>
<feature type="repeat" description="RCC1" evidence="2">
    <location>
        <begin position="194"/>
        <end position="243"/>
    </location>
</feature>
<dbReference type="Gene3D" id="2.130.10.30">
    <property type="entry name" value="Regulator of chromosome condensation 1/beta-lactamase-inhibitor protein II"/>
    <property type="match status" value="1"/>
</dbReference>
<dbReference type="EMBL" id="KB007900">
    <property type="protein sequence ID" value="ELR21814.1"/>
    <property type="molecule type" value="Genomic_DNA"/>
</dbReference>
<dbReference type="PANTHER" id="PTHR22870">
    <property type="entry name" value="REGULATOR OF CHROMOSOME CONDENSATION"/>
    <property type="match status" value="1"/>
</dbReference>
<evidence type="ECO:0000256" key="3">
    <source>
        <dbReference type="SAM" id="Phobius"/>
    </source>
</evidence>
<feature type="repeat" description="RCC1" evidence="2">
    <location>
        <begin position="141"/>
        <end position="193"/>
    </location>
</feature>
<dbReference type="InterPro" id="IPR051210">
    <property type="entry name" value="Ub_ligase/GEF_domain"/>
</dbReference>
<dbReference type="AlphaFoldDB" id="L8H8I1"/>
<dbReference type="VEuPathDB" id="AmoebaDB:ACA1_385920"/>
<evidence type="ECO:0000313" key="5">
    <source>
        <dbReference type="Proteomes" id="UP000011083"/>
    </source>
</evidence>
<dbReference type="SUPFAM" id="SSF50985">
    <property type="entry name" value="RCC1/BLIP-II"/>
    <property type="match status" value="1"/>
</dbReference>
<evidence type="ECO:0000313" key="4">
    <source>
        <dbReference type="EMBL" id="ELR21814.1"/>
    </source>
</evidence>
<protein>
    <submittedName>
        <fullName evidence="4">Regulator of chromosome condensation (RCC1) repeat domain containing protein</fullName>
    </submittedName>
</protein>
<evidence type="ECO:0000256" key="2">
    <source>
        <dbReference type="PROSITE-ProRule" id="PRU00235"/>
    </source>
</evidence>
<dbReference type="KEGG" id="acan:ACA1_385920"/>
<reference evidence="4 5" key="1">
    <citation type="journal article" date="2013" name="Genome Biol.">
        <title>Genome of Acanthamoeba castellanii highlights extensive lateral gene transfer and early evolution of tyrosine kinase signaling.</title>
        <authorList>
            <person name="Clarke M."/>
            <person name="Lohan A.J."/>
            <person name="Liu B."/>
            <person name="Lagkouvardos I."/>
            <person name="Roy S."/>
            <person name="Zafar N."/>
            <person name="Bertelli C."/>
            <person name="Schilde C."/>
            <person name="Kianianmomeni A."/>
            <person name="Burglin T.R."/>
            <person name="Frech C."/>
            <person name="Turcotte B."/>
            <person name="Kopec K.O."/>
            <person name="Synnott J.M."/>
            <person name="Choo C."/>
            <person name="Paponov I."/>
            <person name="Finkler A."/>
            <person name="Soon Heng Tan C."/>
            <person name="Hutchins A.P."/>
            <person name="Weinmeier T."/>
            <person name="Rattei T."/>
            <person name="Chu J.S."/>
            <person name="Gimenez G."/>
            <person name="Irimia M."/>
            <person name="Rigden D.J."/>
            <person name="Fitzpatrick D.A."/>
            <person name="Lorenzo-Morales J."/>
            <person name="Bateman A."/>
            <person name="Chiu C.H."/>
            <person name="Tang P."/>
            <person name="Hegemann P."/>
            <person name="Fromm H."/>
            <person name="Raoult D."/>
            <person name="Greub G."/>
            <person name="Miranda-Saavedra D."/>
            <person name="Chen N."/>
            <person name="Nash P."/>
            <person name="Ginger M.L."/>
            <person name="Horn M."/>
            <person name="Schaap P."/>
            <person name="Caler L."/>
            <person name="Loftus B."/>
        </authorList>
    </citation>
    <scope>NUCLEOTIDE SEQUENCE [LARGE SCALE GENOMIC DNA]</scope>
    <source>
        <strain evidence="4 5">Neff</strain>
    </source>
</reference>
<dbReference type="InterPro" id="IPR000408">
    <property type="entry name" value="Reg_chr_condens"/>
</dbReference>
<dbReference type="PROSITE" id="PS50012">
    <property type="entry name" value="RCC1_3"/>
    <property type="match status" value="2"/>
</dbReference>
<dbReference type="RefSeq" id="XP_004347196.1">
    <property type="nucleotide sequence ID" value="XM_004347146.1"/>
</dbReference>
<gene>
    <name evidence="4" type="ORF">ACA1_385920</name>
</gene>
<keyword evidence="1" id="KW-0677">Repeat</keyword>
<dbReference type="InterPro" id="IPR009091">
    <property type="entry name" value="RCC1/BLIP-II"/>
</dbReference>
<dbReference type="OrthoDB" id="1893551at2759"/>